<comment type="caution">
    <text evidence="8">The sequence shown here is derived from an EMBL/GenBank/DDBJ whole genome shotgun (WGS) entry which is preliminary data.</text>
</comment>
<evidence type="ECO:0000313" key="9">
    <source>
        <dbReference type="Proteomes" id="UP000242502"/>
    </source>
</evidence>
<dbReference type="GO" id="GO:0019288">
    <property type="term" value="P:isopentenyl diphosphate biosynthetic process, methylerythritol 4-phosphate pathway"/>
    <property type="evidence" value="ECO:0007669"/>
    <property type="project" value="UniProtKB-UniRule"/>
</dbReference>
<dbReference type="PROSITE" id="PS01295">
    <property type="entry name" value="ISPD"/>
    <property type="match status" value="1"/>
</dbReference>
<proteinExistence type="inferred from homology"/>
<dbReference type="InterPro" id="IPR050088">
    <property type="entry name" value="IspD/TarI_cytidylyltransf_bact"/>
</dbReference>
<evidence type="ECO:0000256" key="4">
    <source>
        <dbReference type="ARBA" id="ARBA00022679"/>
    </source>
</evidence>
<dbReference type="Proteomes" id="UP000242502">
    <property type="component" value="Unassembled WGS sequence"/>
</dbReference>
<dbReference type="NCBIfam" id="TIGR00453">
    <property type="entry name" value="ispD"/>
    <property type="match status" value="1"/>
</dbReference>
<evidence type="ECO:0000256" key="5">
    <source>
        <dbReference type="ARBA" id="ARBA00022695"/>
    </source>
</evidence>
<feature type="site" description="Positions MEP for the nucleophilic attack" evidence="7">
    <location>
        <position position="168"/>
    </location>
</feature>
<dbReference type="AlphaFoldDB" id="A0A1D2QM35"/>
<protein>
    <recommendedName>
        <fullName evidence="7">2-C-methyl-D-erythritol 4-phosphate cytidylyltransferase</fullName>
        <ecNumber evidence="7">2.7.7.60</ecNumber>
    </recommendedName>
    <alternativeName>
        <fullName evidence="7">4-diphosphocytidyl-2C-methyl-D-erythritol synthase</fullName>
    </alternativeName>
    <alternativeName>
        <fullName evidence="7">MEP cytidylyltransferase</fullName>
        <shortName evidence="7">MCT</shortName>
    </alternativeName>
</protein>
<dbReference type="EC" id="2.7.7.60" evidence="7"/>
<dbReference type="HAMAP" id="MF_00108">
    <property type="entry name" value="IspD"/>
    <property type="match status" value="1"/>
</dbReference>
<name>A0A1D2QM35_9GAMM</name>
<sequence length="249" mass="27693">MMNSTTINNTTIKEQLWFIVPAAGVGRRMRSQQSKQYLALAGSTVLEQTLNALLAIDDIAGIVVAIHANDRQWESLVIADHEKIHNVRGGKERCDSVLAALHFLEDKMSSVDWVLVHDAARPCIQPQSVQKMINELHNDEVGGILAVPVSDTLKKVNDEQCIQATVDRSTIYQAQTPQMFRYGVIYRALTQATDHQQPITDEASAVEQMGLLPKVVIGCQDNIKITHSGDLWLAEMILRYYGTINTKGD</sequence>
<dbReference type="FunFam" id="3.90.550.10:FF:000003">
    <property type="entry name" value="2-C-methyl-D-erythritol 4-phosphate cytidylyltransferase"/>
    <property type="match status" value="1"/>
</dbReference>
<dbReference type="EMBL" id="MDLC01000061">
    <property type="protein sequence ID" value="ODS22634.1"/>
    <property type="molecule type" value="Genomic_DNA"/>
</dbReference>
<dbReference type="Pfam" id="PF01128">
    <property type="entry name" value="IspD"/>
    <property type="match status" value="1"/>
</dbReference>
<feature type="site" description="Transition state stabilizer" evidence="7">
    <location>
        <position position="28"/>
    </location>
</feature>
<dbReference type="InterPro" id="IPR034683">
    <property type="entry name" value="IspD/TarI"/>
</dbReference>
<comment type="similarity">
    <text evidence="3 7">Belongs to the IspD/TarI cytidylyltransferase family. IspD subfamily.</text>
</comment>
<gene>
    <name evidence="7" type="primary">ispD</name>
    <name evidence="8" type="ORF">AB835_13075</name>
</gene>
<evidence type="ECO:0000256" key="6">
    <source>
        <dbReference type="ARBA" id="ARBA00023229"/>
    </source>
</evidence>
<dbReference type="InterPro" id="IPR001228">
    <property type="entry name" value="IspD"/>
</dbReference>
<dbReference type="PANTHER" id="PTHR32125:SF4">
    <property type="entry name" value="2-C-METHYL-D-ERYTHRITOL 4-PHOSPHATE CYTIDYLYLTRANSFERASE, CHLOROPLASTIC"/>
    <property type="match status" value="1"/>
</dbReference>
<dbReference type="PANTHER" id="PTHR32125">
    <property type="entry name" value="2-C-METHYL-D-ERYTHRITOL 4-PHOSPHATE CYTIDYLYLTRANSFERASE, CHLOROPLASTIC"/>
    <property type="match status" value="1"/>
</dbReference>
<evidence type="ECO:0000256" key="1">
    <source>
        <dbReference type="ARBA" id="ARBA00001282"/>
    </source>
</evidence>
<organism evidence="8 9">
    <name type="scientific">Candidatus Endobugula sertula</name>
    <name type="common">Bugula neritina bacterial symbiont</name>
    <dbReference type="NCBI Taxonomy" id="62101"/>
    <lineage>
        <taxon>Bacteria</taxon>
        <taxon>Pseudomonadati</taxon>
        <taxon>Pseudomonadota</taxon>
        <taxon>Gammaproteobacteria</taxon>
        <taxon>Cellvibrionales</taxon>
        <taxon>Cellvibrionaceae</taxon>
        <taxon>Candidatus Endobugula</taxon>
    </lineage>
</organism>
<keyword evidence="4 7" id="KW-0808">Transferase</keyword>
<dbReference type="UniPathway" id="UPA00056">
    <property type="reaction ID" value="UER00093"/>
</dbReference>
<dbReference type="CDD" id="cd02516">
    <property type="entry name" value="CDP-ME_synthetase"/>
    <property type="match status" value="1"/>
</dbReference>
<feature type="site" description="Transition state stabilizer" evidence="7">
    <location>
        <position position="35"/>
    </location>
</feature>
<keyword evidence="6 7" id="KW-0414">Isoprene biosynthesis</keyword>
<accession>A0A1D2QM35</accession>
<evidence type="ECO:0000313" key="8">
    <source>
        <dbReference type="EMBL" id="ODS22634.1"/>
    </source>
</evidence>
<dbReference type="InterPro" id="IPR029044">
    <property type="entry name" value="Nucleotide-diphossugar_trans"/>
</dbReference>
<dbReference type="InterPro" id="IPR018294">
    <property type="entry name" value="ISPD_synthase_CS"/>
</dbReference>
<keyword evidence="5 7" id="KW-0548">Nucleotidyltransferase</keyword>
<comment type="function">
    <text evidence="7">Catalyzes the formation of 4-diphosphocytidyl-2-C-methyl-D-erythritol from CTP and 2-C-methyl-D-erythritol 4-phosphate (MEP).</text>
</comment>
<comment type="pathway">
    <text evidence="2 7">Isoprenoid biosynthesis; isopentenyl diphosphate biosynthesis via DXP pathway; isopentenyl diphosphate from 1-deoxy-D-xylulose 5-phosphate: step 2/6.</text>
</comment>
<dbReference type="GO" id="GO:0050518">
    <property type="term" value="F:2-C-methyl-D-erythritol 4-phosphate cytidylyltransferase activity"/>
    <property type="evidence" value="ECO:0007669"/>
    <property type="project" value="UniProtKB-UniRule"/>
</dbReference>
<evidence type="ECO:0000256" key="7">
    <source>
        <dbReference type="HAMAP-Rule" id="MF_00108"/>
    </source>
</evidence>
<dbReference type="Gene3D" id="3.90.550.10">
    <property type="entry name" value="Spore Coat Polysaccharide Biosynthesis Protein SpsA, Chain A"/>
    <property type="match status" value="1"/>
</dbReference>
<comment type="catalytic activity">
    <reaction evidence="1 7">
        <text>2-C-methyl-D-erythritol 4-phosphate + CTP + H(+) = 4-CDP-2-C-methyl-D-erythritol + diphosphate</text>
        <dbReference type="Rhea" id="RHEA:13429"/>
        <dbReference type="ChEBI" id="CHEBI:15378"/>
        <dbReference type="ChEBI" id="CHEBI:33019"/>
        <dbReference type="ChEBI" id="CHEBI:37563"/>
        <dbReference type="ChEBI" id="CHEBI:57823"/>
        <dbReference type="ChEBI" id="CHEBI:58262"/>
        <dbReference type="EC" id="2.7.7.60"/>
    </reaction>
</comment>
<reference evidence="8 9" key="1">
    <citation type="journal article" date="2016" name="Appl. Environ. Microbiol.">
        <title>Lack of Overt Genome Reduction in the Bryostatin-Producing Bryozoan Symbiont "Candidatus Endobugula sertula".</title>
        <authorList>
            <person name="Miller I.J."/>
            <person name="Vanee N."/>
            <person name="Fong S.S."/>
            <person name="Lim-Fong G.E."/>
            <person name="Kwan J.C."/>
        </authorList>
    </citation>
    <scope>NUCLEOTIDE SEQUENCE [LARGE SCALE GENOMIC DNA]</scope>
    <source>
        <strain evidence="8">AB1-4</strain>
    </source>
</reference>
<dbReference type="SUPFAM" id="SSF53448">
    <property type="entry name" value="Nucleotide-diphospho-sugar transferases"/>
    <property type="match status" value="1"/>
</dbReference>
<feature type="site" description="Positions MEP for the nucleophilic attack" evidence="7">
    <location>
        <position position="224"/>
    </location>
</feature>
<evidence type="ECO:0000256" key="2">
    <source>
        <dbReference type="ARBA" id="ARBA00004787"/>
    </source>
</evidence>
<dbReference type="STRING" id="62101.AB835_13075"/>
<evidence type="ECO:0000256" key="3">
    <source>
        <dbReference type="ARBA" id="ARBA00009789"/>
    </source>
</evidence>